<dbReference type="InterPro" id="IPR029063">
    <property type="entry name" value="SAM-dependent_MTases_sf"/>
</dbReference>
<keyword evidence="1" id="KW-0808">Transferase</keyword>
<dbReference type="SUPFAM" id="SSF53335">
    <property type="entry name" value="S-adenosyl-L-methionine-dependent methyltransferases"/>
    <property type="match status" value="1"/>
</dbReference>
<dbReference type="AlphaFoldDB" id="A0A2H3KBV3"/>
<dbReference type="Pfam" id="PF13489">
    <property type="entry name" value="Methyltransf_23"/>
    <property type="match status" value="1"/>
</dbReference>
<gene>
    <name evidence="1" type="ORF">B0A77_10920</name>
</gene>
<dbReference type="CDD" id="cd02440">
    <property type="entry name" value="AdoMet_MTases"/>
    <property type="match status" value="1"/>
</dbReference>
<dbReference type="EMBL" id="PCMW01000061">
    <property type="protein sequence ID" value="PDS23407.1"/>
    <property type="molecule type" value="Genomic_DNA"/>
</dbReference>
<dbReference type="Proteomes" id="UP000220828">
    <property type="component" value="Unassembled WGS sequence"/>
</dbReference>
<comment type="caution">
    <text evidence="1">The sequence shown here is derived from an EMBL/GenBank/DDBJ whole genome shotgun (WGS) entry which is preliminary data.</text>
</comment>
<accession>A0A2H3KBV3</accession>
<dbReference type="PANTHER" id="PTHR43861:SF6">
    <property type="entry name" value="METHYLTRANSFERASE TYPE 11"/>
    <property type="match status" value="1"/>
</dbReference>
<dbReference type="PANTHER" id="PTHR43861">
    <property type="entry name" value="TRANS-ACONITATE 2-METHYLTRANSFERASE-RELATED"/>
    <property type="match status" value="1"/>
</dbReference>
<name>A0A2H3KBV3_9FLAO</name>
<dbReference type="GO" id="GO:0016740">
    <property type="term" value="F:transferase activity"/>
    <property type="evidence" value="ECO:0007669"/>
    <property type="project" value="UniProtKB-KW"/>
</dbReference>
<dbReference type="Gene3D" id="3.40.50.150">
    <property type="entry name" value="Vaccinia Virus protein VP39"/>
    <property type="match status" value="1"/>
</dbReference>
<proteinExistence type="predicted"/>
<evidence type="ECO:0000313" key="1">
    <source>
        <dbReference type="EMBL" id="PDS23407.1"/>
    </source>
</evidence>
<evidence type="ECO:0000313" key="2">
    <source>
        <dbReference type="Proteomes" id="UP000220828"/>
    </source>
</evidence>
<reference evidence="1 2" key="1">
    <citation type="submission" date="2017-09" db="EMBL/GenBank/DDBJ databases">
        <title>Whole genomes of Flavobacteriaceae.</title>
        <authorList>
            <person name="Stine C."/>
            <person name="Li C."/>
            <person name="Tadesse D."/>
        </authorList>
    </citation>
    <scope>NUCLEOTIDE SEQUENCE [LARGE SCALE GENOMIC DNA]</scope>
    <source>
        <strain evidence="1 2">ATCC 35036</strain>
    </source>
</reference>
<organism evidence="1 2">
    <name type="scientific">Flavobacterium branchiophilum</name>
    <dbReference type="NCBI Taxonomy" id="55197"/>
    <lineage>
        <taxon>Bacteria</taxon>
        <taxon>Pseudomonadati</taxon>
        <taxon>Bacteroidota</taxon>
        <taxon>Flavobacteriia</taxon>
        <taxon>Flavobacteriales</taxon>
        <taxon>Flavobacteriaceae</taxon>
        <taxon>Flavobacterium</taxon>
    </lineage>
</organism>
<dbReference type="OrthoDB" id="8773442at2"/>
<protein>
    <submittedName>
        <fullName evidence="1">Glycosyl transferase family 2</fullName>
    </submittedName>
</protein>
<dbReference type="RefSeq" id="WP_097554452.1">
    <property type="nucleotide sequence ID" value="NZ_PCMW01000061.1"/>
</dbReference>
<sequence>MNYENKLEGYYSNIRLDLVRLIQRKDKELKVLEIGAAYGETLYYIKNSGIASEVVGVDLFKDEQHPERYKQLDNFIFGDIQSLNMEQYYNYFDVILLPDVLEHIIEPLPVLEKVKQMIKQEGEIIISVPNIRHFSAFVKIFIKGNFEYQDSGIFDFTHMRFYCKSDLIRLVEKANYKVQLVEGSIKNYDKNSITKIINRLTFGFFEEFFSIQYFVKVKK</sequence>